<sequence length="69" mass="7993">MPPRAAYTCDNERVRPGPQEEEKTDWQQSGDRLSKPLLLIPKDNKDLQTAPVLWVLANLYIVIRCHLNH</sequence>
<comment type="caution">
    <text evidence="2">The sequence shown here is derived from an EMBL/GenBank/DDBJ whole genome shotgun (WGS) entry which is preliminary data.</text>
</comment>
<evidence type="ECO:0000313" key="2">
    <source>
        <dbReference type="EMBL" id="KAK4302439.1"/>
    </source>
</evidence>
<accession>A0AAE1P5G2</accession>
<reference evidence="2" key="1">
    <citation type="submission" date="2023-11" db="EMBL/GenBank/DDBJ databases">
        <title>Genome assemblies of two species of porcelain crab, Petrolisthes cinctipes and Petrolisthes manimaculis (Anomura: Porcellanidae).</title>
        <authorList>
            <person name="Angst P."/>
        </authorList>
    </citation>
    <scope>NUCLEOTIDE SEQUENCE</scope>
    <source>
        <strain evidence="2">PB745_02</strain>
        <tissue evidence="2">Gill</tissue>
    </source>
</reference>
<gene>
    <name evidence="2" type="ORF">Pmani_025472</name>
</gene>
<name>A0AAE1P5G2_9EUCA</name>
<evidence type="ECO:0000313" key="3">
    <source>
        <dbReference type="Proteomes" id="UP001292094"/>
    </source>
</evidence>
<feature type="compositionally biased region" description="Basic and acidic residues" evidence="1">
    <location>
        <begin position="10"/>
        <end position="25"/>
    </location>
</feature>
<keyword evidence="3" id="KW-1185">Reference proteome</keyword>
<proteinExistence type="predicted"/>
<feature type="region of interest" description="Disordered" evidence="1">
    <location>
        <begin position="1"/>
        <end position="30"/>
    </location>
</feature>
<protein>
    <submittedName>
        <fullName evidence="2">Uncharacterized protein</fullName>
    </submittedName>
</protein>
<dbReference type="Proteomes" id="UP001292094">
    <property type="component" value="Unassembled WGS sequence"/>
</dbReference>
<evidence type="ECO:0000256" key="1">
    <source>
        <dbReference type="SAM" id="MobiDB-lite"/>
    </source>
</evidence>
<dbReference type="EMBL" id="JAWZYT010002733">
    <property type="protein sequence ID" value="KAK4302439.1"/>
    <property type="molecule type" value="Genomic_DNA"/>
</dbReference>
<organism evidence="2 3">
    <name type="scientific">Petrolisthes manimaculis</name>
    <dbReference type="NCBI Taxonomy" id="1843537"/>
    <lineage>
        <taxon>Eukaryota</taxon>
        <taxon>Metazoa</taxon>
        <taxon>Ecdysozoa</taxon>
        <taxon>Arthropoda</taxon>
        <taxon>Crustacea</taxon>
        <taxon>Multicrustacea</taxon>
        <taxon>Malacostraca</taxon>
        <taxon>Eumalacostraca</taxon>
        <taxon>Eucarida</taxon>
        <taxon>Decapoda</taxon>
        <taxon>Pleocyemata</taxon>
        <taxon>Anomura</taxon>
        <taxon>Galatheoidea</taxon>
        <taxon>Porcellanidae</taxon>
        <taxon>Petrolisthes</taxon>
    </lineage>
</organism>
<dbReference type="AlphaFoldDB" id="A0AAE1P5G2"/>